<dbReference type="GO" id="GO:0006260">
    <property type="term" value="P:DNA replication"/>
    <property type="evidence" value="ECO:0007669"/>
    <property type="project" value="InterPro"/>
</dbReference>
<dbReference type="SUPFAM" id="SSF102400">
    <property type="entry name" value="DNA polymerase III chi subunit"/>
    <property type="match status" value="1"/>
</dbReference>
<evidence type="ECO:0000313" key="3">
    <source>
        <dbReference type="Proteomes" id="UP000194139"/>
    </source>
</evidence>
<dbReference type="GO" id="GO:0003887">
    <property type="term" value="F:DNA-directed DNA polymerase activity"/>
    <property type="evidence" value="ECO:0007669"/>
    <property type="project" value="InterPro"/>
</dbReference>
<feature type="region of interest" description="Disordered" evidence="1">
    <location>
        <begin position="121"/>
        <end position="152"/>
    </location>
</feature>
<dbReference type="GO" id="GO:0003677">
    <property type="term" value="F:DNA binding"/>
    <property type="evidence" value="ECO:0007669"/>
    <property type="project" value="InterPro"/>
</dbReference>
<evidence type="ECO:0000256" key="1">
    <source>
        <dbReference type="SAM" id="MobiDB-lite"/>
    </source>
</evidence>
<dbReference type="Pfam" id="PF04364">
    <property type="entry name" value="DNA_pol3_chi"/>
    <property type="match status" value="1"/>
</dbReference>
<sequence length="152" mass="16465">MARIDFAFGAPDRLRMACQVARKQYLAGQPLVVYCADAVRLNAFDRLLWAFDDISFVPHVLATDPLAADTPVVLTAADPGPLATAPSPDRPAPWLLNLDDACPPNYRAFARILEIVSAEGDDRPAARQRWRAYQADGESPHSHAVGAKAADA</sequence>
<name>A0A1W6Z1Y5_9BORD</name>
<gene>
    <name evidence="2" type="ORF">CAL13_14785</name>
</gene>
<accession>A0A1W6Z1Y5</accession>
<dbReference type="Proteomes" id="UP000194139">
    <property type="component" value="Chromosome"/>
</dbReference>
<dbReference type="EMBL" id="CP021109">
    <property type="protein sequence ID" value="ARP87328.1"/>
    <property type="molecule type" value="Genomic_DNA"/>
</dbReference>
<reference evidence="2 3" key="1">
    <citation type="submission" date="2017-05" db="EMBL/GenBank/DDBJ databases">
        <title>Complete and WGS of Bordetella genogroups.</title>
        <authorList>
            <person name="Spilker T."/>
            <person name="LiPuma J."/>
        </authorList>
    </citation>
    <scope>NUCLEOTIDE SEQUENCE [LARGE SCALE GENOMIC DNA]</scope>
    <source>
        <strain evidence="2 3">AU17164</strain>
    </source>
</reference>
<dbReference type="PANTHER" id="PTHR38767">
    <property type="entry name" value="DNA POLYMERASE III SUBUNIT CHI"/>
    <property type="match status" value="1"/>
</dbReference>
<proteinExistence type="predicted"/>
<dbReference type="Gene3D" id="3.40.50.10110">
    <property type="entry name" value="DNA polymerase III subunit chi"/>
    <property type="match status" value="1"/>
</dbReference>
<dbReference type="GO" id="GO:0032298">
    <property type="term" value="P:positive regulation of DNA-templated DNA replication initiation"/>
    <property type="evidence" value="ECO:0007669"/>
    <property type="project" value="TreeGrafter"/>
</dbReference>
<dbReference type="PANTHER" id="PTHR38767:SF1">
    <property type="entry name" value="DNA POLYMERASE III SUBUNIT CHI"/>
    <property type="match status" value="1"/>
</dbReference>
<dbReference type="AlphaFoldDB" id="A0A1W6Z1Y5"/>
<dbReference type="InterPro" id="IPR007459">
    <property type="entry name" value="DNA_pol3_chi"/>
</dbReference>
<evidence type="ECO:0000313" key="2">
    <source>
        <dbReference type="EMBL" id="ARP87328.1"/>
    </source>
</evidence>
<organism evidence="2 3">
    <name type="scientific">Bordetella genomosp. 9</name>
    <dbReference type="NCBI Taxonomy" id="1416803"/>
    <lineage>
        <taxon>Bacteria</taxon>
        <taxon>Pseudomonadati</taxon>
        <taxon>Pseudomonadota</taxon>
        <taxon>Betaproteobacteria</taxon>
        <taxon>Burkholderiales</taxon>
        <taxon>Alcaligenaceae</taxon>
        <taxon>Bordetella</taxon>
    </lineage>
</organism>
<keyword evidence="3" id="KW-1185">Reference proteome</keyword>
<dbReference type="InterPro" id="IPR036768">
    <property type="entry name" value="PolIII_chi_sf"/>
</dbReference>
<dbReference type="RefSeq" id="WP_086072799.1">
    <property type="nucleotide sequence ID" value="NZ_CP021109.1"/>
</dbReference>
<protein>
    <submittedName>
        <fullName evidence="2">DNA polymerase III subunit chi</fullName>
    </submittedName>
</protein>